<comment type="subcellular location">
    <subcellularLocation>
        <location evidence="1 2">Nucleus</location>
    </subcellularLocation>
</comment>
<evidence type="ECO:0000313" key="4">
    <source>
        <dbReference type="EMBL" id="KAL2544887.1"/>
    </source>
</evidence>
<evidence type="ECO:0000259" key="3">
    <source>
        <dbReference type="PROSITE" id="PS50071"/>
    </source>
</evidence>
<dbReference type="SMART" id="SM00389">
    <property type="entry name" value="HOX"/>
    <property type="match status" value="1"/>
</dbReference>
<keyword evidence="2" id="KW-0371">Homeobox</keyword>
<accession>A0ABD1W5E9</accession>
<organism evidence="4 5">
    <name type="scientific">Forsythia ovata</name>
    <dbReference type="NCBI Taxonomy" id="205694"/>
    <lineage>
        <taxon>Eukaryota</taxon>
        <taxon>Viridiplantae</taxon>
        <taxon>Streptophyta</taxon>
        <taxon>Embryophyta</taxon>
        <taxon>Tracheophyta</taxon>
        <taxon>Spermatophyta</taxon>
        <taxon>Magnoliopsida</taxon>
        <taxon>eudicotyledons</taxon>
        <taxon>Gunneridae</taxon>
        <taxon>Pentapetalae</taxon>
        <taxon>asterids</taxon>
        <taxon>lamiids</taxon>
        <taxon>Lamiales</taxon>
        <taxon>Oleaceae</taxon>
        <taxon>Forsythieae</taxon>
        <taxon>Forsythia</taxon>
    </lineage>
</organism>
<keyword evidence="5" id="KW-1185">Reference proteome</keyword>
<dbReference type="EMBL" id="JBFOLJ010000004">
    <property type="protein sequence ID" value="KAL2544887.1"/>
    <property type="molecule type" value="Genomic_DNA"/>
</dbReference>
<dbReference type="Proteomes" id="UP001604277">
    <property type="component" value="Unassembled WGS sequence"/>
</dbReference>
<feature type="domain" description="Homeobox" evidence="3">
    <location>
        <begin position="57"/>
        <end position="129"/>
    </location>
</feature>
<keyword evidence="2" id="KW-0539">Nucleus</keyword>
<comment type="caution">
    <text evidence="4">The sequence shown here is derived from an EMBL/GenBank/DDBJ whole genome shotgun (WGS) entry which is preliminary data.</text>
</comment>
<evidence type="ECO:0000313" key="5">
    <source>
        <dbReference type="Proteomes" id="UP001604277"/>
    </source>
</evidence>
<sequence length="349" mass="40286">MEYYGKRNLYNFIDEEIKANQSSPPRLCLKSHCQISDHDHGVETSGCKIGRKMNLRPRKRQPFSGFTTAEVEKMEHLLKEYKEQYLDDEFYKKLARVFSRSNGRAGKPAVKWTEVQIWFQNKQQNCLTKETSSNAPKKSPAVSDVCTFNEVSGHPQAPKVTRVLRSSGPQRRVDVGDTVVGISSNKNSQNHCAQERKIVLEISAGEKDQDLSKMEFEARSSTDGAWYDVEKFLLHRCLRSGEIEVCVRYVGFGAEEDEWVNVRNDVRKRSVPLEHSECQKVKVGDLVVCFQERQDQARYYDAHVIEIERRLHDIRGCRCIFLIRYEHDSKEVNHIGQPLLQHGYINASC</sequence>
<dbReference type="InterPro" id="IPR032001">
    <property type="entry name" value="SAWADEE_dom"/>
</dbReference>
<gene>
    <name evidence="4" type="ORF">Fot_14120</name>
</gene>
<protein>
    <submittedName>
        <fullName evidence="4">Protein SAWADEE HOMEODOMAIN-like protein 1</fullName>
    </submittedName>
</protein>
<keyword evidence="2" id="KW-0238">DNA-binding</keyword>
<dbReference type="AlphaFoldDB" id="A0ABD1W5E9"/>
<reference evidence="5" key="1">
    <citation type="submission" date="2024-07" db="EMBL/GenBank/DDBJ databases">
        <title>Two chromosome-level genome assemblies of Korean endemic species Abeliophyllum distichum and Forsythia ovata (Oleaceae).</title>
        <authorList>
            <person name="Jang H."/>
        </authorList>
    </citation>
    <scope>NUCLEOTIDE SEQUENCE [LARGE SCALE GENOMIC DNA]</scope>
</reference>
<dbReference type="Pfam" id="PF16719">
    <property type="entry name" value="SAWADEE"/>
    <property type="match status" value="1"/>
</dbReference>
<dbReference type="InterPro" id="IPR039276">
    <property type="entry name" value="SHH1/2"/>
</dbReference>
<dbReference type="Gene3D" id="2.40.50.40">
    <property type="match status" value="1"/>
</dbReference>
<dbReference type="CDD" id="cd00024">
    <property type="entry name" value="CD_CSD"/>
    <property type="match status" value="1"/>
</dbReference>
<evidence type="ECO:0000256" key="2">
    <source>
        <dbReference type="PROSITE-ProRule" id="PRU00108"/>
    </source>
</evidence>
<dbReference type="GO" id="GO:0003677">
    <property type="term" value="F:DNA binding"/>
    <property type="evidence" value="ECO:0007669"/>
    <property type="project" value="UniProtKB-UniRule"/>
</dbReference>
<dbReference type="PANTHER" id="PTHR33827:SF3">
    <property type="entry name" value="OS09G0346900 PROTEIN"/>
    <property type="match status" value="1"/>
</dbReference>
<name>A0ABD1W5E9_9LAMI</name>
<dbReference type="Gene3D" id="2.30.30.140">
    <property type="match status" value="1"/>
</dbReference>
<dbReference type="PANTHER" id="PTHR33827">
    <property type="entry name" value="PROTEIN SAWADEE HOMEODOMAIN HOMOLOG 2"/>
    <property type="match status" value="1"/>
</dbReference>
<feature type="DNA-binding region" description="Homeobox" evidence="2">
    <location>
        <begin position="59"/>
        <end position="130"/>
    </location>
</feature>
<dbReference type="PROSITE" id="PS50071">
    <property type="entry name" value="HOMEOBOX_2"/>
    <property type="match status" value="1"/>
</dbReference>
<proteinExistence type="predicted"/>
<evidence type="ECO:0000256" key="1">
    <source>
        <dbReference type="ARBA" id="ARBA00004123"/>
    </source>
</evidence>
<dbReference type="InterPro" id="IPR001356">
    <property type="entry name" value="HD"/>
</dbReference>
<dbReference type="GO" id="GO:0005634">
    <property type="term" value="C:nucleus"/>
    <property type="evidence" value="ECO:0007669"/>
    <property type="project" value="UniProtKB-SubCell"/>
</dbReference>